<evidence type="ECO:0000256" key="1">
    <source>
        <dbReference type="SAM" id="Coils"/>
    </source>
</evidence>
<evidence type="ECO:0000313" key="3">
    <source>
        <dbReference type="Proteomes" id="UP000259211"/>
    </source>
</evidence>
<dbReference type="Proteomes" id="UP000259211">
    <property type="component" value="Unassembled WGS sequence"/>
</dbReference>
<sequence length="239" mass="26350">MNWLRRSHGEVTGQPLPAQPVIVAVHLRRRGDLATAEQCLSGAKRKVYRMSGRRSRGEQSHGEAREHLSQGCVVVMAPEGVHSWAGQIHRVDVEVARLALAAGALVVPAQVTDGGLVLGDPVDLSRHAATPHSHAVLRAAADDIALALCDLTGLTYQDHPAVRGDLRPRPLIWISRMRKLRRDRKRRCQAEEEQLSQENARDAEELAREEEKARLAAQLQARKASLADRLAEHGIHPGR</sequence>
<gene>
    <name evidence="2" type="ORF">CHT91_06455</name>
</gene>
<organism evidence="2 3">
    <name type="scientific">Cutibacterium avidum</name>
    <dbReference type="NCBI Taxonomy" id="33010"/>
    <lineage>
        <taxon>Bacteria</taxon>
        <taxon>Bacillati</taxon>
        <taxon>Actinomycetota</taxon>
        <taxon>Actinomycetes</taxon>
        <taxon>Propionibacteriales</taxon>
        <taxon>Propionibacteriaceae</taxon>
        <taxon>Cutibacterium</taxon>
    </lineage>
</organism>
<proteinExistence type="predicted"/>
<evidence type="ECO:0000313" key="2">
    <source>
        <dbReference type="EMBL" id="RFT44472.1"/>
    </source>
</evidence>
<accession>A0A3E2DGG0</accession>
<dbReference type="AlphaFoldDB" id="A0A3E2DGG0"/>
<keyword evidence="1" id="KW-0175">Coiled coil</keyword>
<dbReference type="GO" id="GO:0016746">
    <property type="term" value="F:acyltransferase activity"/>
    <property type="evidence" value="ECO:0007669"/>
    <property type="project" value="UniProtKB-KW"/>
</dbReference>
<keyword evidence="2" id="KW-0808">Transferase</keyword>
<comment type="caution">
    <text evidence="2">The sequence shown here is derived from an EMBL/GenBank/DDBJ whole genome shotgun (WGS) entry which is preliminary data.</text>
</comment>
<name>A0A3E2DGG0_9ACTN</name>
<protein>
    <submittedName>
        <fullName evidence="2">Acyltransferase</fullName>
    </submittedName>
</protein>
<keyword evidence="2" id="KW-0012">Acyltransferase</keyword>
<dbReference type="EMBL" id="NOWI01000005">
    <property type="protein sequence ID" value="RFT44472.1"/>
    <property type="molecule type" value="Genomic_DNA"/>
</dbReference>
<reference evidence="2 3" key="1">
    <citation type="submission" date="2017-07" db="EMBL/GenBank/DDBJ databases">
        <authorList>
            <person name="Sun Z.S."/>
            <person name="Albrecht U."/>
            <person name="Echele G."/>
            <person name="Lee C.C."/>
        </authorList>
    </citation>
    <scope>NUCLEOTIDE SEQUENCE [LARGE SCALE GENOMIC DNA]</scope>
    <source>
        <strain evidence="2 3">P16-029</strain>
    </source>
</reference>
<feature type="coiled-coil region" evidence="1">
    <location>
        <begin position="192"/>
        <end position="220"/>
    </location>
</feature>